<name>A0ABV6Z269_UNCC1</name>
<gene>
    <name evidence="2" type="ORF">ACFL27_20320</name>
</gene>
<accession>A0ABV6Z269</accession>
<proteinExistence type="predicted"/>
<keyword evidence="1" id="KW-1133">Transmembrane helix</keyword>
<evidence type="ECO:0000256" key="1">
    <source>
        <dbReference type="SAM" id="Phobius"/>
    </source>
</evidence>
<evidence type="ECO:0000313" key="2">
    <source>
        <dbReference type="EMBL" id="MFC1852549.1"/>
    </source>
</evidence>
<comment type="caution">
    <text evidence="2">The sequence shown here is derived from an EMBL/GenBank/DDBJ whole genome shotgun (WGS) entry which is preliminary data.</text>
</comment>
<reference evidence="2 3" key="1">
    <citation type="submission" date="2024-09" db="EMBL/GenBank/DDBJ databases">
        <title>Laminarin stimulates single cell rates of sulfate reduction while oxygen inhibits transcriptomic activity in coastal marine sediment.</title>
        <authorList>
            <person name="Lindsay M."/>
            <person name="Orcutt B."/>
            <person name="Emerson D."/>
            <person name="Stepanauskas R."/>
            <person name="D'Angelo T."/>
        </authorList>
    </citation>
    <scope>NUCLEOTIDE SEQUENCE [LARGE SCALE GENOMIC DNA]</scope>
    <source>
        <strain evidence="2">SAG AM-311-K15</strain>
    </source>
</reference>
<keyword evidence="3" id="KW-1185">Reference proteome</keyword>
<protein>
    <submittedName>
        <fullName evidence="2">Uncharacterized protein</fullName>
    </submittedName>
</protein>
<keyword evidence="1" id="KW-0472">Membrane</keyword>
<feature type="transmembrane region" description="Helical" evidence="1">
    <location>
        <begin position="6"/>
        <end position="25"/>
    </location>
</feature>
<evidence type="ECO:0000313" key="3">
    <source>
        <dbReference type="Proteomes" id="UP001594351"/>
    </source>
</evidence>
<keyword evidence="1" id="KW-0812">Transmembrane</keyword>
<dbReference type="Proteomes" id="UP001594351">
    <property type="component" value="Unassembled WGS sequence"/>
</dbReference>
<sequence>MERSTANVYIFMITTLLLWLGLSAVEILGYLREVDRATLELGAAICLIRCWIWVEVRA</sequence>
<organism evidence="2 3">
    <name type="scientific">candidate division CSSED10-310 bacterium</name>
    <dbReference type="NCBI Taxonomy" id="2855610"/>
    <lineage>
        <taxon>Bacteria</taxon>
        <taxon>Bacteria division CSSED10-310</taxon>
    </lineage>
</organism>
<dbReference type="EMBL" id="JBHPBY010000329">
    <property type="protein sequence ID" value="MFC1852549.1"/>
    <property type="molecule type" value="Genomic_DNA"/>
</dbReference>